<dbReference type="EMBL" id="KV875108">
    <property type="protein sequence ID" value="OIW23118.1"/>
    <property type="molecule type" value="Genomic_DNA"/>
</dbReference>
<feature type="compositionally biased region" description="Polar residues" evidence="1">
    <location>
        <begin position="228"/>
        <end position="238"/>
    </location>
</feature>
<organism evidence="2 3">
    <name type="scientific">Coniochaeta ligniaria NRRL 30616</name>
    <dbReference type="NCBI Taxonomy" id="1408157"/>
    <lineage>
        <taxon>Eukaryota</taxon>
        <taxon>Fungi</taxon>
        <taxon>Dikarya</taxon>
        <taxon>Ascomycota</taxon>
        <taxon>Pezizomycotina</taxon>
        <taxon>Sordariomycetes</taxon>
        <taxon>Sordariomycetidae</taxon>
        <taxon>Coniochaetales</taxon>
        <taxon>Coniochaetaceae</taxon>
        <taxon>Coniochaeta</taxon>
    </lineage>
</organism>
<sequence>MGLRKHKAIAQTGQKTRTHYNVSPNRDSICSAGSLRCQTRSLDAEAAPVSSALAAAARNVFRPLNHQGWTAASSSAICDYAAQLVRSTFLNHDDSRGILLQREQLVCKDQVRSRLRLGRGGSHLAQQIPQHIGGSAKTVENKWPRKTKHCLSLAAENGSPGIGIFARNRRHWNRARGPSITAPGPEVSKTKAFIQDFSWTSQPIPQHHLQPRLHWVLQQRQQHRQSKPECQSQPSSPTRVLGTLA</sequence>
<evidence type="ECO:0000256" key="1">
    <source>
        <dbReference type="SAM" id="MobiDB-lite"/>
    </source>
</evidence>
<accession>A0A1J7I6H8</accession>
<dbReference type="AlphaFoldDB" id="A0A1J7I6H8"/>
<keyword evidence="3" id="KW-1185">Reference proteome</keyword>
<name>A0A1J7I6H8_9PEZI</name>
<feature type="region of interest" description="Disordered" evidence="1">
    <location>
        <begin position="220"/>
        <end position="245"/>
    </location>
</feature>
<evidence type="ECO:0000313" key="2">
    <source>
        <dbReference type="EMBL" id="OIW23118.1"/>
    </source>
</evidence>
<dbReference type="InParanoid" id="A0A1J7I6H8"/>
<dbReference type="Proteomes" id="UP000182658">
    <property type="component" value="Unassembled WGS sequence"/>
</dbReference>
<protein>
    <submittedName>
        <fullName evidence="2">Uncharacterized protein</fullName>
    </submittedName>
</protein>
<proteinExistence type="predicted"/>
<evidence type="ECO:0000313" key="3">
    <source>
        <dbReference type="Proteomes" id="UP000182658"/>
    </source>
</evidence>
<gene>
    <name evidence="2" type="ORF">CONLIGDRAFT_649943</name>
</gene>
<reference evidence="2 3" key="1">
    <citation type="submission" date="2016-10" db="EMBL/GenBank/DDBJ databases">
        <title>Draft genome sequence of Coniochaeta ligniaria NRRL30616, a lignocellulolytic fungus for bioabatement of inhibitors in plant biomass hydrolysates.</title>
        <authorList>
            <consortium name="DOE Joint Genome Institute"/>
            <person name="Jimenez D.J."/>
            <person name="Hector R.E."/>
            <person name="Riley R."/>
            <person name="Sun H."/>
            <person name="Grigoriev I.V."/>
            <person name="Van Elsas J.D."/>
            <person name="Nichols N.N."/>
        </authorList>
    </citation>
    <scope>NUCLEOTIDE SEQUENCE [LARGE SCALE GENOMIC DNA]</scope>
    <source>
        <strain evidence="2 3">NRRL 30616</strain>
    </source>
</reference>